<protein>
    <recommendedName>
        <fullName evidence="2 3">Single-stranded DNA-binding protein</fullName>
        <shortName evidence="2">SSB</shortName>
    </recommendedName>
</protein>
<dbReference type="GO" id="GO:0006260">
    <property type="term" value="P:DNA replication"/>
    <property type="evidence" value="ECO:0007669"/>
    <property type="project" value="InterPro"/>
</dbReference>
<dbReference type="Pfam" id="PF00436">
    <property type="entry name" value="SSB"/>
    <property type="match status" value="1"/>
</dbReference>
<dbReference type="InterPro" id="IPR000424">
    <property type="entry name" value="Primosome_PriB/ssb"/>
</dbReference>
<dbReference type="PIRSF" id="PIRSF002070">
    <property type="entry name" value="SSB"/>
    <property type="match status" value="1"/>
</dbReference>
<dbReference type="PATRIC" id="fig|217031.4.peg.8338"/>
<gene>
    <name evidence="4" type="ORF">ACA29_24690</name>
</gene>
<evidence type="ECO:0000313" key="5">
    <source>
        <dbReference type="Proteomes" id="UP000053881"/>
    </source>
</evidence>
<dbReference type="HAMAP" id="MF_00984">
    <property type="entry name" value="SSB"/>
    <property type="match status" value="1"/>
</dbReference>
<comment type="caution">
    <text evidence="4">The sequence shown here is derived from an EMBL/GenBank/DDBJ whole genome shotgun (WGS) entry which is preliminary data.</text>
</comment>
<dbReference type="InterPro" id="IPR012340">
    <property type="entry name" value="NA-bd_OB-fold"/>
</dbReference>
<accession>A0A0Q9XK53</accession>
<dbReference type="PANTHER" id="PTHR10302">
    <property type="entry name" value="SINGLE-STRANDED DNA-BINDING PROTEIN"/>
    <property type="match status" value="1"/>
</dbReference>
<dbReference type="PROSITE" id="PS50935">
    <property type="entry name" value="SSB"/>
    <property type="match status" value="1"/>
</dbReference>
<comment type="caution">
    <text evidence="2">Lacks conserved residue(s) required for the propagation of feature annotation.</text>
</comment>
<dbReference type="Proteomes" id="UP000053881">
    <property type="component" value="Unassembled WGS sequence"/>
</dbReference>
<comment type="subunit">
    <text evidence="2">Homotetramer.</text>
</comment>
<dbReference type="CDD" id="cd04496">
    <property type="entry name" value="SSB_OBF"/>
    <property type="match status" value="1"/>
</dbReference>
<dbReference type="GO" id="GO:0009295">
    <property type="term" value="C:nucleoid"/>
    <property type="evidence" value="ECO:0007669"/>
    <property type="project" value="TreeGrafter"/>
</dbReference>
<reference evidence="4 5" key="1">
    <citation type="submission" date="2015-06" db="EMBL/GenBank/DDBJ databases">
        <title>Genome sequencing project of Bacillus galactosidilyticus PL133.</title>
        <authorList>
            <person name="Gaiero J."/>
            <person name="Nicol R."/>
            <person name="Habash M."/>
        </authorList>
    </citation>
    <scope>NUCLEOTIDE SEQUENCE [LARGE SCALE GENOMIC DNA]</scope>
    <source>
        <strain evidence="4 5">PL133</strain>
    </source>
</reference>
<dbReference type="SUPFAM" id="SSF50249">
    <property type="entry name" value="Nucleic acid-binding proteins"/>
    <property type="match status" value="1"/>
</dbReference>
<evidence type="ECO:0000313" key="4">
    <source>
        <dbReference type="EMBL" id="KRG08752.1"/>
    </source>
</evidence>
<dbReference type="EMBL" id="LGPB01000142">
    <property type="protein sequence ID" value="KRG08752.1"/>
    <property type="molecule type" value="Genomic_DNA"/>
</dbReference>
<organism evidence="4 5">
    <name type="scientific">Lederbergia galactosidilytica</name>
    <dbReference type="NCBI Taxonomy" id="217031"/>
    <lineage>
        <taxon>Bacteria</taxon>
        <taxon>Bacillati</taxon>
        <taxon>Bacillota</taxon>
        <taxon>Bacilli</taxon>
        <taxon>Bacillales</taxon>
        <taxon>Bacillaceae</taxon>
        <taxon>Lederbergia</taxon>
    </lineage>
</organism>
<keyword evidence="1 2" id="KW-0238">DNA-binding</keyword>
<evidence type="ECO:0000256" key="2">
    <source>
        <dbReference type="HAMAP-Rule" id="MF_00984"/>
    </source>
</evidence>
<proteinExistence type="inferred from homology"/>
<evidence type="ECO:0000256" key="3">
    <source>
        <dbReference type="PIRNR" id="PIRNR002070"/>
    </source>
</evidence>
<dbReference type="NCBIfam" id="TIGR00621">
    <property type="entry name" value="ssb"/>
    <property type="match status" value="1"/>
</dbReference>
<dbReference type="AlphaFoldDB" id="A0A0Q9XK53"/>
<name>A0A0Q9XK53_9BACI</name>
<dbReference type="GO" id="GO:0003697">
    <property type="term" value="F:single-stranded DNA binding"/>
    <property type="evidence" value="ECO:0007669"/>
    <property type="project" value="UniProtKB-UniRule"/>
</dbReference>
<evidence type="ECO:0000256" key="1">
    <source>
        <dbReference type="ARBA" id="ARBA00023125"/>
    </source>
</evidence>
<dbReference type="InterPro" id="IPR011344">
    <property type="entry name" value="ssDNA-bd"/>
</dbReference>
<dbReference type="Gene3D" id="2.40.50.140">
    <property type="entry name" value="Nucleic acid-binding proteins"/>
    <property type="match status" value="1"/>
</dbReference>
<dbReference type="PANTHER" id="PTHR10302:SF27">
    <property type="entry name" value="SINGLE-STRANDED DNA-BINDING PROTEIN"/>
    <property type="match status" value="1"/>
</dbReference>
<sequence>MINQVTLVGRLTKEPSLRYTMEGKAVLNVTIALNRIFKNAQGEYDADFVLCTLWGKTAENTSKFCTKGSLIGITGRIQTRNYENQDGKRVYVTEVLAESLAESVKFMDKKSKEENAF</sequence>